<evidence type="ECO:0008006" key="3">
    <source>
        <dbReference type="Google" id="ProtNLM"/>
    </source>
</evidence>
<dbReference type="AlphaFoldDB" id="I7LKW9"/>
<proteinExistence type="predicted"/>
<accession>I7LKW9</accession>
<comment type="caution">
    <text evidence="1">The sequence shown here is derived from an EMBL/GenBank/DDBJ whole genome shotgun (WGS) entry which is preliminary data.</text>
</comment>
<dbReference type="RefSeq" id="WP_008910015.1">
    <property type="nucleotide sequence ID" value="NZ_CAKP01000157.1"/>
</dbReference>
<dbReference type="STRING" id="857293.CAAU_2692"/>
<dbReference type="EMBL" id="CAKP01000157">
    <property type="protein sequence ID" value="CCJ34775.1"/>
    <property type="molecule type" value="Genomic_DNA"/>
</dbReference>
<organism evidence="1 2">
    <name type="scientific">Caloramator australicus RC3</name>
    <dbReference type="NCBI Taxonomy" id="857293"/>
    <lineage>
        <taxon>Bacteria</taxon>
        <taxon>Bacillati</taxon>
        <taxon>Bacillota</taxon>
        <taxon>Clostridia</taxon>
        <taxon>Eubacteriales</taxon>
        <taxon>Clostridiaceae</taxon>
        <taxon>Caloramator</taxon>
    </lineage>
</organism>
<evidence type="ECO:0000313" key="1">
    <source>
        <dbReference type="EMBL" id="CCJ34775.1"/>
    </source>
</evidence>
<dbReference type="Proteomes" id="UP000007652">
    <property type="component" value="Unassembled WGS sequence"/>
</dbReference>
<dbReference type="eggNOG" id="ENOG5033FZT">
    <property type="taxonomic scope" value="Bacteria"/>
</dbReference>
<name>I7LKW9_9CLOT</name>
<reference evidence="1 2" key="1">
    <citation type="journal article" date="2011" name="J. Bacteriol.">
        <title>Draft genome sequence of Caloramator australicus strain RC3T, a thermoanaerobe from the Great Artesian Basin of Australia.</title>
        <authorList>
            <person name="Ogg C.D."/>
            <person name="Patel B.K.C."/>
        </authorList>
    </citation>
    <scope>NUCLEOTIDE SEQUENCE [LARGE SCALE GENOMIC DNA]</scope>
    <source>
        <strain evidence="1 2">RC3</strain>
    </source>
</reference>
<keyword evidence="2" id="KW-1185">Reference proteome</keyword>
<protein>
    <recommendedName>
        <fullName evidence="3">CRISPR type III-B/RAMP module-associated protein Cmr5</fullName>
    </recommendedName>
</protein>
<sequence>MDKKKLLKEAESMVSFVKRNQYSNFFDHILNLIEIAENSSEDETERKQKFLKLLSLLKDDKNISILGGGKQVKQGLKDFIENHIMVRKYSDYQIANPRLQNLSLTELKYVFGWARRLAGK</sequence>
<evidence type="ECO:0000313" key="2">
    <source>
        <dbReference type="Proteomes" id="UP000007652"/>
    </source>
</evidence>
<gene>
    <name evidence="1" type="ORF">CAAU_2692</name>
</gene>